<evidence type="ECO:0000313" key="1">
    <source>
        <dbReference type="EMBL" id="KAI5661343.1"/>
    </source>
</evidence>
<protein>
    <submittedName>
        <fullName evidence="1">Uncharacterized protein</fullName>
    </submittedName>
</protein>
<reference evidence="2" key="1">
    <citation type="journal article" date="2023" name="Nat. Plants">
        <title>Single-cell RNA sequencing provides a high-resolution roadmap for understanding the multicellular compartmentation of specialized metabolism.</title>
        <authorList>
            <person name="Sun S."/>
            <person name="Shen X."/>
            <person name="Li Y."/>
            <person name="Li Y."/>
            <person name="Wang S."/>
            <person name="Li R."/>
            <person name="Zhang H."/>
            <person name="Shen G."/>
            <person name="Guo B."/>
            <person name="Wei J."/>
            <person name="Xu J."/>
            <person name="St-Pierre B."/>
            <person name="Chen S."/>
            <person name="Sun C."/>
        </authorList>
    </citation>
    <scope>NUCLEOTIDE SEQUENCE [LARGE SCALE GENOMIC DNA]</scope>
</reference>
<comment type="caution">
    <text evidence="1">The sequence shown here is derived from an EMBL/GenBank/DDBJ whole genome shotgun (WGS) entry which is preliminary data.</text>
</comment>
<gene>
    <name evidence="1" type="ORF">M9H77_20666</name>
</gene>
<sequence>MQVIRGHSTSTVATLIISCGSLQYAVDWFIDSESIDGSKEVMVCQAATQTRFRTLKHENGVAGRTTIIVKGIACFQPLQNCQAEYFRHLLKPVTVPTLQIHRIVSGMILINLLAIELDCYDSFLEYYFLSWMVPAKDIHTFKQQFLRTSPCSNSASHFLEPGPSPFGCLGLKEDQLNGVHGHLQPLFPHFEHLAPTSAPYSEAYGGFSGKHGVQAIPKDVLHSSAQKRFLIFDQSGNDIRLFSSSFHLPSQNQGLTPNMPTVPWLKAGQPSLSRLIDKSHENYTSSEGSDVREDTEDIDALLSFCTEDDNEVDCENDELTSTGHSPFATTGGYEGAENVWELFEEVDSTDCSTKRQKLLNGGYEKSLLKDTAISLKLLRSSNYDDAVESSCAEGKNPDGDMDSTLSARQKQAKFWEKLRILQSILPGKKSKDPLLIIDETITYLQSLRQEAKGLEVS</sequence>
<name>A0ACC0API8_CATRO</name>
<keyword evidence="2" id="KW-1185">Reference proteome</keyword>
<accession>A0ACC0API8</accession>
<dbReference type="EMBL" id="CM044705">
    <property type="protein sequence ID" value="KAI5661343.1"/>
    <property type="molecule type" value="Genomic_DNA"/>
</dbReference>
<evidence type="ECO:0000313" key="2">
    <source>
        <dbReference type="Proteomes" id="UP001060085"/>
    </source>
</evidence>
<organism evidence="1 2">
    <name type="scientific">Catharanthus roseus</name>
    <name type="common">Madagascar periwinkle</name>
    <name type="synonym">Vinca rosea</name>
    <dbReference type="NCBI Taxonomy" id="4058"/>
    <lineage>
        <taxon>Eukaryota</taxon>
        <taxon>Viridiplantae</taxon>
        <taxon>Streptophyta</taxon>
        <taxon>Embryophyta</taxon>
        <taxon>Tracheophyta</taxon>
        <taxon>Spermatophyta</taxon>
        <taxon>Magnoliopsida</taxon>
        <taxon>eudicotyledons</taxon>
        <taxon>Gunneridae</taxon>
        <taxon>Pentapetalae</taxon>
        <taxon>asterids</taxon>
        <taxon>lamiids</taxon>
        <taxon>Gentianales</taxon>
        <taxon>Apocynaceae</taxon>
        <taxon>Rauvolfioideae</taxon>
        <taxon>Vinceae</taxon>
        <taxon>Catharanthinae</taxon>
        <taxon>Catharanthus</taxon>
    </lineage>
</organism>
<dbReference type="Proteomes" id="UP001060085">
    <property type="component" value="Linkage Group LG05"/>
</dbReference>
<proteinExistence type="predicted"/>